<dbReference type="Gene3D" id="3.30.70.2190">
    <property type="match status" value="1"/>
</dbReference>
<name>A0A2P7RLA1_9HYPH</name>
<dbReference type="RefSeq" id="WP_106775505.1">
    <property type="nucleotide sequence ID" value="NZ_PXYK01000046.1"/>
</dbReference>
<organism evidence="5 6">
    <name type="scientific">Kumtagia ephedrae</name>
    <dbReference type="NCBI Taxonomy" id="2116701"/>
    <lineage>
        <taxon>Bacteria</taxon>
        <taxon>Pseudomonadati</taxon>
        <taxon>Pseudomonadota</taxon>
        <taxon>Alphaproteobacteria</taxon>
        <taxon>Hyphomicrobiales</taxon>
        <taxon>Phyllobacteriaceae</taxon>
        <taxon>Kumtagia</taxon>
    </lineage>
</organism>
<feature type="domain" description="FAD-binding PCMH-type" evidence="4">
    <location>
        <begin position="54"/>
        <end position="235"/>
    </location>
</feature>
<proteinExistence type="inferred from homology"/>
<reference evidence="5 6" key="1">
    <citation type="submission" date="2018-03" db="EMBL/GenBank/DDBJ databases">
        <title>The draft genome of Mesorhizobium sp. 6GN-30.</title>
        <authorList>
            <person name="Liu L."/>
            <person name="Li L."/>
            <person name="Wang T."/>
            <person name="Zhang X."/>
            <person name="Liang L."/>
        </authorList>
    </citation>
    <scope>NUCLEOTIDE SEQUENCE [LARGE SCALE GENOMIC DNA]</scope>
    <source>
        <strain evidence="5 6">6GN30</strain>
    </source>
</reference>
<dbReference type="InterPro" id="IPR006094">
    <property type="entry name" value="Oxid_FAD_bind_N"/>
</dbReference>
<dbReference type="SUPFAM" id="SSF56176">
    <property type="entry name" value="FAD-binding/transporter-associated domain-like"/>
    <property type="match status" value="1"/>
</dbReference>
<dbReference type="InterPro" id="IPR016166">
    <property type="entry name" value="FAD-bd_PCMH"/>
</dbReference>
<gene>
    <name evidence="5" type="ORF">C7I84_28020</name>
</gene>
<dbReference type="GO" id="GO:0022904">
    <property type="term" value="P:respiratory electron transport chain"/>
    <property type="evidence" value="ECO:0007669"/>
    <property type="project" value="TreeGrafter"/>
</dbReference>
<dbReference type="InterPro" id="IPR016164">
    <property type="entry name" value="FAD-linked_Oxase-like_C"/>
</dbReference>
<dbReference type="InterPro" id="IPR004113">
    <property type="entry name" value="FAD-bd_oxidored_4_C"/>
</dbReference>
<protein>
    <submittedName>
        <fullName evidence="5">FAD-binding oxidoreductase</fullName>
    </submittedName>
</protein>
<keyword evidence="3" id="KW-0274">FAD</keyword>
<dbReference type="Proteomes" id="UP000241229">
    <property type="component" value="Unassembled WGS sequence"/>
</dbReference>
<dbReference type="Gene3D" id="3.30.70.2740">
    <property type="match status" value="1"/>
</dbReference>
<keyword evidence="2" id="KW-0285">Flavoprotein</keyword>
<evidence type="ECO:0000256" key="3">
    <source>
        <dbReference type="ARBA" id="ARBA00022827"/>
    </source>
</evidence>
<dbReference type="OrthoDB" id="9809290at2"/>
<dbReference type="Pfam" id="PF02913">
    <property type="entry name" value="FAD-oxidase_C"/>
    <property type="match status" value="1"/>
</dbReference>
<dbReference type="InterPro" id="IPR016167">
    <property type="entry name" value="FAD-bd_PCMH_sub1"/>
</dbReference>
<dbReference type="SUPFAM" id="SSF55103">
    <property type="entry name" value="FAD-linked oxidases, C-terminal domain"/>
    <property type="match status" value="1"/>
</dbReference>
<evidence type="ECO:0000256" key="2">
    <source>
        <dbReference type="ARBA" id="ARBA00022630"/>
    </source>
</evidence>
<dbReference type="EMBL" id="PXYK01000046">
    <property type="protein sequence ID" value="PSJ50992.1"/>
    <property type="molecule type" value="Genomic_DNA"/>
</dbReference>
<keyword evidence="6" id="KW-1185">Reference proteome</keyword>
<comment type="caution">
    <text evidence="5">The sequence shown here is derived from an EMBL/GenBank/DDBJ whole genome shotgun (WGS) entry which is preliminary data.</text>
</comment>
<dbReference type="Gene3D" id="3.30.465.10">
    <property type="match status" value="1"/>
</dbReference>
<sequence length="494" mass="51845">MSLASEPSAGAAGLNESQREAVLAAFAGVLDASGIIGGGSPDAARYLHDWTGDYGGAALAVLRPATVEQVQAVVRLCGEHGVAIVPQGGNTGLVAGAISDGARPAVIVSLERLNRIRRIDAANFTLQADAGVVLQTLKDAAEAENMLFPLALGAQGSCQIGGNVATNAGGINVLRYGMTRDLVLGLEVVLPDGSLWQGMTGLRKDNRGYNLKQLLIGSEGTLGVITGVEVKLFPRPANIETAYLGARSFAEAMALFGLARRVCSDLLTAFEVIGGECIPLAVLSNPATRVPLADEWPVHIVMELACSAAIDGRALLETLLAEAFEAGLLGDGAIAQSRAQAQAFWAIREDLVEGQARRGMHVRTDLSVRLSDVPRLIDQARAYVAADWPGWLPIAYGHAGDGNIHFNVMPPLGLAPERIREEGRRLLQGLYAVARDLGGSFSAEHGVGRSRRDVFLAGLAPNQRAAVRALKAAFDPQGIMNPGCLVPPVTNLDQ</sequence>
<dbReference type="AlphaFoldDB" id="A0A2P7RLA1"/>
<accession>A0A2P7RLA1</accession>
<dbReference type="Pfam" id="PF01565">
    <property type="entry name" value="FAD_binding_4"/>
    <property type="match status" value="1"/>
</dbReference>
<dbReference type="Gene3D" id="1.10.45.10">
    <property type="entry name" value="Vanillyl-alcohol Oxidase, Chain A, domain 4"/>
    <property type="match status" value="1"/>
</dbReference>
<comment type="similarity">
    <text evidence="1">Belongs to the FAD-binding oxidoreductase/transferase type 4 family.</text>
</comment>
<dbReference type="InterPro" id="IPR051264">
    <property type="entry name" value="FAD-oxidored/transferase_4"/>
</dbReference>
<dbReference type="InterPro" id="IPR016171">
    <property type="entry name" value="Vanillyl_alc_oxidase_C-sub2"/>
</dbReference>
<dbReference type="GO" id="GO:0003824">
    <property type="term" value="F:catalytic activity"/>
    <property type="evidence" value="ECO:0007669"/>
    <property type="project" value="InterPro"/>
</dbReference>
<dbReference type="InterPro" id="IPR036318">
    <property type="entry name" value="FAD-bd_PCMH-like_sf"/>
</dbReference>
<evidence type="ECO:0000313" key="6">
    <source>
        <dbReference type="Proteomes" id="UP000241229"/>
    </source>
</evidence>
<dbReference type="PANTHER" id="PTHR43716">
    <property type="entry name" value="D-2-HYDROXYGLUTARATE DEHYDROGENASE, MITOCHONDRIAL"/>
    <property type="match status" value="1"/>
</dbReference>
<evidence type="ECO:0000256" key="1">
    <source>
        <dbReference type="ARBA" id="ARBA00008000"/>
    </source>
</evidence>
<dbReference type="PANTHER" id="PTHR43716:SF2">
    <property type="entry name" value="BLL6224 PROTEIN"/>
    <property type="match status" value="1"/>
</dbReference>
<dbReference type="PROSITE" id="PS51387">
    <property type="entry name" value="FAD_PCMH"/>
    <property type="match status" value="1"/>
</dbReference>
<dbReference type="InterPro" id="IPR016169">
    <property type="entry name" value="FAD-bd_PCMH_sub2"/>
</dbReference>
<dbReference type="Gene3D" id="3.30.43.10">
    <property type="entry name" value="Uridine Diphospho-n-acetylenolpyruvylglucosamine Reductase, domain 2"/>
    <property type="match status" value="1"/>
</dbReference>
<evidence type="ECO:0000313" key="5">
    <source>
        <dbReference type="EMBL" id="PSJ50992.1"/>
    </source>
</evidence>
<dbReference type="GO" id="GO:0071949">
    <property type="term" value="F:FAD binding"/>
    <property type="evidence" value="ECO:0007669"/>
    <property type="project" value="InterPro"/>
</dbReference>
<evidence type="ECO:0000259" key="4">
    <source>
        <dbReference type="PROSITE" id="PS51387"/>
    </source>
</evidence>